<feature type="transmembrane region" description="Helical" evidence="1">
    <location>
        <begin position="49"/>
        <end position="68"/>
    </location>
</feature>
<reference evidence="2 3" key="1">
    <citation type="submission" date="2018-03" db="EMBL/GenBank/DDBJ databases">
        <title>The draft genome of Mesorhizobium soli JCM 19897.</title>
        <authorList>
            <person name="Li L."/>
            <person name="Liu L."/>
            <person name="Liang L."/>
            <person name="Wang T."/>
            <person name="Zhang X."/>
        </authorList>
    </citation>
    <scope>NUCLEOTIDE SEQUENCE [LARGE SCALE GENOMIC DNA]</scope>
    <source>
        <strain evidence="2 3">JCM 19897</strain>
    </source>
</reference>
<comment type="caution">
    <text evidence="2">The sequence shown here is derived from an EMBL/GenBank/DDBJ whole genome shotgun (WGS) entry which is preliminary data.</text>
</comment>
<dbReference type="EMBL" id="PXYL01000012">
    <property type="protein sequence ID" value="PSJ57847.1"/>
    <property type="molecule type" value="Genomic_DNA"/>
</dbReference>
<feature type="transmembrane region" description="Helical" evidence="1">
    <location>
        <begin position="80"/>
        <end position="97"/>
    </location>
</feature>
<keyword evidence="1" id="KW-1133">Transmembrane helix</keyword>
<dbReference type="PANTHER" id="PTHR34980:SF3">
    <property type="entry name" value="BLR8105 PROTEIN"/>
    <property type="match status" value="1"/>
</dbReference>
<keyword evidence="1" id="KW-0472">Membrane</keyword>
<protein>
    <submittedName>
        <fullName evidence="2">DUF805 domain-containing protein</fullName>
    </submittedName>
</protein>
<dbReference type="AlphaFoldDB" id="A0A2P7S5W9"/>
<evidence type="ECO:0000313" key="3">
    <source>
        <dbReference type="Proteomes" id="UP000240653"/>
    </source>
</evidence>
<accession>A0A2P7S5W9</accession>
<feature type="transmembrane region" description="Helical" evidence="1">
    <location>
        <begin position="20"/>
        <end position="43"/>
    </location>
</feature>
<dbReference type="InterPro" id="IPR008523">
    <property type="entry name" value="DUF805"/>
</dbReference>
<evidence type="ECO:0000313" key="2">
    <source>
        <dbReference type="EMBL" id="PSJ57847.1"/>
    </source>
</evidence>
<dbReference type="Pfam" id="PF05656">
    <property type="entry name" value="DUF805"/>
    <property type="match status" value="1"/>
</dbReference>
<dbReference type="OrthoDB" id="9812349at2"/>
<dbReference type="Proteomes" id="UP000240653">
    <property type="component" value="Unassembled WGS sequence"/>
</dbReference>
<organism evidence="2 3">
    <name type="scientific">Pseudaminobacter soli</name>
    <name type="common">ex Li et al. 2025</name>
    <dbReference type="NCBI Taxonomy" id="1295366"/>
    <lineage>
        <taxon>Bacteria</taxon>
        <taxon>Pseudomonadati</taxon>
        <taxon>Pseudomonadota</taxon>
        <taxon>Alphaproteobacteria</taxon>
        <taxon>Hyphomicrobiales</taxon>
        <taxon>Phyllobacteriaceae</taxon>
        <taxon>Pseudaminobacter</taxon>
    </lineage>
</organism>
<sequence>MDWKYLLTGWDGRINRAKFWAGIAALIVIAIVANLLDVVLGLHLGDHDVGVIGIVVSLVSIYFALALYAKRWHDRDKSGWWSLIGLVPLIGAVWILVELGILQGTSGANQYGPDPLA</sequence>
<dbReference type="GO" id="GO:0005886">
    <property type="term" value="C:plasma membrane"/>
    <property type="evidence" value="ECO:0007669"/>
    <property type="project" value="TreeGrafter"/>
</dbReference>
<dbReference type="RefSeq" id="WP_106725976.1">
    <property type="nucleotide sequence ID" value="NZ_PXYL01000012.1"/>
</dbReference>
<name>A0A2P7S5W9_9HYPH</name>
<gene>
    <name evidence="2" type="ORF">C7I85_20970</name>
</gene>
<proteinExistence type="predicted"/>
<keyword evidence="1" id="KW-0812">Transmembrane</keyword>
<evidence type="ECO:0000256" key="1">
    <source>
        <dbReference type="SAM" id="Phobius"/>
    </source>
</evidence>
<dbReference type="PANTHER" id="PTHR34980">
    <property type="entry name" value="INNER MEMBRANE PROTEIN-RELATED-RELATED"/>
    <property type="match status" value="1"/>
</dbReference>
<keyword evidence="3" id="KW-1185">Reference proteome</keyword>